<protein>
    <submittedName>
        <fullName evidence="5">Acetolactate synthase large subunit</fullName>
    </submittedName>
</protein>
<keyword evidence="6" id="KW-1185">Reference proteome</keyword>
<name>A0ABW4RZT4_9RHOB</name>
<dbReference type="NCBIfam" id="NF005760">
    <property type="entry name" value="PRK07586.1"/>
    <property type="match status" value="1"/>
</dbReference>
<dbReference type="PANTHER" id="PTHR18968:SF86">
    <property type="entry name" value="ACETOLACTATE SYNTHASE LARGE SUBUNIT ILVX-RELATED"/>
    <property type="match status" value="1"/>
</dbReference>
<accession>A0ABW4RZT4</accession>
<evidence type="ECO:0000259" key="3">
    <source>
        <dbReference type="Pfam" id="PF02775"/>
    </source>
</evidence>
<feature type="domain" description="Thiamine pyrophosphate enzyme TPP-binding" evidence="3">
    <location>
        <begin position="393"/>
        <end position="523"/>
    </location>
</feature>
<proteinExistence type="inferred from homology"/>
<evidence type="ECO:0000313" key="5">
    <source>
        <dbReference type="EMBL" id="MFD1910659.1"/>
    </source>
</evidence>
<evidence type="ECO:0000256" key="1">
    <source>
        <dbReference type="ARBA" id="ARBA00007812"/>
    </source>
</evidence>
<dbReference type="Gene3D" id="3.40.50.970">
    <property type="match status" value="2"/>
</dbReference>
<comment type="caution">
    <text evidence="5">The sequence shown here is derived from an EMBL/GenBank/DDBJ whole genome shotgun (WGS) entry which is preliminary data.</text>
</comment>
<sequence>MPDTQGAGQMNGAESLVRTLVASGVDTCFANPGTSEMHFVAALDRVPGVRCILGLFEGVVSGAADGYGRMTDRPAATLLHLGPGLGNALANLHNAKKARTPMVNVVGDHATHHAGYDAPLSSDVEGVARPMSHWVRTSPDAQRIAADGAQAVAESLTGAGRIATLILPADTAWNPSNGPAAPVAIPPKPRVPEEAVEIAANILRQNDDTVIILAGKGLRARTIGLTSRIAARTGAAMLAPTSNARVERGAGRTPIKRIFYAVDAALEQLSPYRNAILVGVDEPPVAFFAYPGKPSLTLPPTCTVHRLAGVDDDLADALERLAVMVDAADTEPVVQDRVITGLPHEGGITPETIAQTVAALLPENAIIVDEGISCSRALYAATAGAPAHDWLALTGGSIGIGMPLAAGAAVACPDRKVVNFQADGSGLYTAQALWTQAREQLDILTVVFANNAYASLDVELANVGAINPGRTARDMLELDRPVIDWVSLAKGYGVPGARAQTLDQLITLMREGLARKGPMLIEVPCEA</sequence>
<dbReference type="Pfam" id="PF02776">
    <property type="entry name" value="TPP_enzyme_N"/>
    <property type="match status" value="1"/>
</dbReference>
<dbReference type="SUPFAM" id="SSF52518">
    <property type="entry name" value="Thiamin diphosphate-binding fold (THDP-binding)"/>
    <property type="match status" value="2"/>
</dbReference>
<dbReference type="CDD" id="cd07035">
    <property type="entry name" value="TPP_PYR_POX_like"/>
    <property type="match status" value="1"/>
</dbReference>
<dbReference type="CDD" id="cd02002">
    <property type="entry name" value="TPP_BFDC"/>
    <property type="match status" value="1"/>
</dbReference>
<keyword evidence="2" id="KW-0786">Thiamine pyrophosphate</keyword>
<evidence type="ECO:0000256" key="2">
    <source>
        <dbReference type="ARBA" id="ARBA00023052"/>
    </source>
</evidence>
<dbReference type="InterPro" id="IPR011766">
    <property type="entry name" value="TPP_enzyme_TPP-bd"/>
</dbReference>
<evidence type="ECO:0000313" key="6">
    <source>
        <dbReference type="Proteomes" id="UP001597353"/>
    </source>
</evidence>
<dbReference type="Proteomes" id="UP001597353">
    <property type="component" value="Unassembled WGS sequence"/>
</dbReference>
<dbReference type="EMBL" id="JBHUGH010000001">
    <property type="protein sequence ID" value="MFD1910659.1"/>
    <property type="molecule type" value="Genomic_DNA"/>
</dbReference>
<organism evidence="5 6">
    <name type="scientific">Halodurantibacterium flavum</name>
    <dbReference type="NCBI Taxonomy" id="1382802"/>
    <lineage>
        <taxon>Bacteria</taxon>
        <taxon>Pseudomonadati</taxon>
        <taxon>Pseudomonadota</taxon>
        <taxon>Alphaproteobacteria</taxon>
        <taxon>Rhodobacterales</taxon>
        <taxon>Paracoccaceae</taxon>
        <taxon>Halodurantibacterium</taxon>
    </lineage>
</organism>
<dbReference type="InterPro" id="IPR012001">
    <property type="entry name" value="Thiamin_PyroP_enz_TPP-bd_dom"/>
</dbReference>
<evidence type="ECO:0000259" key="4">
    <source>
        <dbReference type="Pfam" id="PF02776"/>
    </source>
</evidence>
<gene>
    <name evidence="5" type="ORF">ACFSGJ_00360</name>
</gene>
<dbReference type="InterPro" id="IPR029061">
    <property type="entry name" value="THDP-binding"/>
</dbReference>
<feature type="domain" description="Thiamine pyrophosphate enzyme N-terminal TPP-binding" evidence="4">
    <location>
        <begin position="10"/>
        <end position="115"/>
    </location>
</feature>
<dbReference type="RefSeq" id="WP_390258470.1">
    <property type="nucleotide sequence ID" value="NZ_JBHUGH010000001.1"/>
</dbReference>
<dbReference type="InterPro" id="IPR045229">
    <property type="entry name" value="TPP_enz"/>
</dbReference>
<dbReference type="PANTHER" id="PTHR18968">
    <property type="entry name" value="THIAMINE PYROPHOSPHATE ENZYMES"/>
    <property type="match status" value="1"/>
</dbReference>
<dbReference type="Pfam" id="PF02775">
    <property type="entry name" value="TPP_enzyme_C"/>
    <property type="match status" value="1"/>
</dbReference>
<reference evidence="6" key="1">
    <citation type="journal article" date="2019" name="Int. J. Syst. Evol. Microbiol.">
        <title>The Global Catalogue of Microorganisms (GCM) 10K type strain sequencing project: providing services to taxonomists for standard genome sequencing and annotation.</title>
        <authorList>
            <consortium name="The Broad Institute Genomics Platform"/>
            <consortium name="The Broad Institute Genome Sequencing Center for Infectious Disease"/>
            <person name="Wu L."/>
            <person name="Ma J."/>
        </authorList>
    </citation>
    <scope>NUCLEOTIDE SEQUENCE [LARGE SCALE GENOMIC DNA]</scope>
    <source>
        <strain evidence="6">CGMCC 4.7242</strain>
    </source>
</reference>
<comment type="similarity">
    <text evidence="1">Belongs to the TPP enzyme family.</text>
</comment>